<gene>
    <name evidence="1" type="ORF">MAR_032351</name>
</gene>
<reference evidence="1" key="1">
    <citation type="submission" date="2022-11" db="EMBL/GenBank/DDBJ databases">
        <title>Centuries of genome instability and evolution in soft-shell clam transmissible cancer (bioRxiv).</title>
        <authorList>
            <person name="Hart S.F.M."/>
            <person name="Yonemitsu M.A."/>
            <person name="Giersch R.M."/>
            <person name="Beal B.F."/>
            <person name="Arriagada G."/>
            <person name="Davis B.W."/>
            <person name="Ostrander E.A."/>
            <person name="Goff S.P."/>
            <person name="Metzger M.J."/>
        </authorList>
    </citation>
    <scope>NUCLEOTIDE SEQUENCE</scope>
    <source>
        <strain evidence="1">MELC-2E11</strain>
        <tissue evidence="1">Siphon/mantle</tissue>
    </source>
</reference>
<evidence type="ECO:0000313" key="1">
    <source>
        <dbReference type="EMBL" id="WAR17757.1"/>
    </source>
</evidence>
<sequence>MSSGNISPRRQRIQENEMQLSLSLGDDSEWTAVAAVYRKYADYIKQNVQLNKTHLEKLLAEVITQREFDSLCANGFTDALQAAINGNNPSET</sequence>
<dbReference type="EMBL" id="CP111021">
    <property type="protein sequence ID" value="WAR17757.1"/>
    <property type="molecule type" value="Genomic_DNA"/>
</dbReference>
<evidence type="ECO:0000313" key="2">
    <source>
        <dbReference type="Proteomes" id="UP001164746"/>
    </source>
</evidence>
<organism evidence="1 2">
    <name type="scientific">Mya arenaria</name>
    <name type="common">Soft-shell clam</name>
    <dbReference type="NCBI Taxonomy" id="6604"/>
    <lineage>
        <taxon>Eukaryota</taxon>
        <taxon>Metazoa</taxon>
        <taxon>Spiralia</taxon>
        <taxon>Lophotrochozoa</taxon>
        <taxon>Mollusca</taxon>
        <taxon>Bivalvia</taxon>
        <taxon>Autobranchia</taxon>
        <taxon>Heteroconchia</taxon>
        <taxon>Euheterodonta</taxon>
        <taxon>Imparidentia</taxon>
        <taxon>Neoheterodontei</taxon>
        <taxon>Myida</taxon>
        <taxon>Myoidea</taxon>
        <taxon>Myidae</taxon>
        <taxon>Mya</taxon>
    </lineage>
</organism>
<dbReference type="Proteomes" id="UP001164746">
    <property type="component" value="Chromosome 10"/>
</dbReference>
<proteinExistence type="predicted"/>
<accession>A0ABY7F9S1</accession>
<keyword evidence="2" id="KW-1185">Reference proteome</keyword>
<protein>
    <submittedName>
        <fullName evidence="1">Uncharacterized protein</fullName>
    </submittedName>
</protein>
<name>A0ABY7F9S1_MYAAR</name>